<evidence type="ECO:0000313" key="2">
    <source>
        <dbReference type="Proteomes" id="UP000036681"/>
    </source>
</evidence>
<dbReference type="GO" id="GO:0003676">
    <property type="term" value="F:nucleic acid binding"/>
    <property type="evidence" value="ECO:0007669"/>
    <property type="project" value="InterPro"/>
</dbReference>
<sequence length="728" mass="82002">MTIVSSVALHQLSSVEFNKAAQDEWRNSSGSGTHTHSLQRILANLPILQQPAPGAPQREVQHQLQNSLAAHQYALQQLQEAITLLSKREDQWLELLQRANIDRERELELFRKSQTDEFLYTLELARERAVTISANIQQIEQTLRELSSVPSLTNPTPTNPAASTVHLPKMDLKTFDGRLQDWPAFWDWYQSAIDSQPIPELQKLMYLKSCLKGSAATLIGAYALRTHAYTTVVDALKKRYERPEAIVNALYDELDHLPRAHQGTQLKAVHKVLCEALSEMTQTEEVNNFLRKLQIQWTFITPHVRWRGGPCERLIGLTKSALRPAIGRKLLSDAELATLCVKVEAIINSRPLTPLDDKKMISFVAVGHWQSSPTSVIVGAAQLFAFLTATIGNVRDNGTQLKAVHKVLCEALNEMIQMEEVNNFLRKLQTQWTFITPHARWKGGLYERLIGLTKSALRPAIGRKLLSDAELATLCVEVEAIINSRPLAPLDDSTTIALRPIDFLTPHANIVAPMPLPSDGSDPPSYAAAQHGSDPLYQPPCSQHELMDIWKKQSKHADKFWELWHSQYLSLLRVGEVVLVREDDLPRGCWPLAIVTNVSDSRRSATIRLPNGNYWERPVNALYQLELDAPGQVSAELDHIGSNRELQNEVSLGSRTARQLRLRRARWHSLVLSTIITLCLIIKVTTTTPQCVRQRSGLFVPLPQLEDCVEKKERNLANSVPRCLGHRT</sequence>
<dbReference type="Pfam" id="PF03564">
    <property type="entry name" value="DUF1759"/>
    <property type="match status" value="1"/>
</dbReference>
<dbReference type="Proteomes" id="UP000036681">
    <property type="component" value="Unplaced"/>
</dbReference>
<dbReference type="PANTHER" id="PTHR47331">
    <property type="entry name" value="PHD-TYPE DOMAIN-CONTAINING PROTEIN"/>
    <property type="match status" value="1"/>
</dbReference>
<dbReference type="AlphaFoldDB" id="A0A9J2P029"/>
<evidence type="ECO:0000313" key="3">
    <source>
        <dbReference type="WBParaSite" id="ALUE_0000274301-mRNA-1"/>
    </source>
</evidence>
<keyword evidence="2" id="KW-1185">Reference proteome</keyword>
<evidence type="ECO:0000259" key="1">
    <source>
        <dbReference type="PROSITE" id="PS50994"/>
    </source>
</evidence>
<feature type="domain" description="Integrase catalytic" evidence="1">
    <location>
        <begin position="320"/>
        <end position="508"/>
    </location>
</feature>
<dbReference type="WBParaSite" id="ALUE_0000274301-mRNA-1">
    <property type="protein sequence ID" value="ALUE_0000274301-mRNA-1"/>
    <property type="gene ID" value="ALUE_0000274301"/>
</dbReference>
<proteinExistence type="predicted"/>
<reference evidence="3" key="1">
    <citation type="submission" date="2023-03" db="UniProtKB">
        <authorList>
            <consortium name="WormBaseParasite"/>
        </authorList>
    </citation>
    <scope>IDENTIFICATION</scope>
</reference>
<dbReference type="InterPro" id="IPR005312">
    <property type="entry name" value="DUF1759"/>
</dbReference>
<protein>
    <submittedName>
        <fullName evidence="3">Integrase catalytic domain-containing protein</fullName>
    </submittedName>
</protein>
<dbReference type="GO" id="GO:0015074">
    <property type="term" value="P:DNA integration"/>
    <property type="evidence" value="ECO:0007669"/>
    <property type="project" value="InterPro"/>
</dbReference>
<accession>A0A9J2P029</accession>
<name>A0A9J2P029_ASCLU</name>
<dbReference type="Gene3D" id="3.30.420.10">
    <property type="entry name" value="Ribonuclease H-like superfamily/Ribonuclease H"/>
    <property type="match status" value="2"/>
</dbReference>
<organism evidence="2 3">
    <name type="scientific">Ascaris lumbricoides</name>
    <name type="common">Giant roundworm</name>
    <dbReference type="NCBI Taxonomy" id="6252"/>
    <lineage>
        <taxon>Eukaryota</taxon>
        <taxon>Metazoa</taxon>
        <taxon>Ecdysozoa</taxon>
        <taxon>Nematoda</taxon>
        <taxon>Chromadorea</taxon>
        <taxon>Rhabditida</taxon>
        <taxon>Spirurina</taxon>
        <taxon>Ascaridomorpha</taxon>
        <taxon>Ascaridoidea</taxon>
        <taxon>Ascarididae</taxon>
        <taxon>Ascaris</taxon>
    </lineage>
</organism>
<dbReference type="InterPro" id="IPR036397">
    <property type="entry name" value="RNaseH_sf"/>
</dbReference>
<dbReference type="PROSITE" id="PS50994">
    <property type="entry name" value="INTEGRASE"/>
    <property type="match status" value="1"/>
</dbReference>
<dbReference type="InterPro" id="IPR001584">
    <property type="entry name" value="Integrase_cat-core"/>
</dbReference>